<feature type="region of interest" description="Disordered" evidence="1">
    <location>
        <begin position="383"/>
        <end position="405"/>
    </location>
</feature>
<keyword evidence="3" id="KW-1185">Reference proteome</keyword>
<feature type="region of interest" description="Disordered" evidence="1">
    <location>
        <begin position="461"/>
        <end position="573"/>
    </location>
</feature>
<feature type="region of interest" description="Disordered" evidence="1">
    <location>
        <begin position="595"/>
        <end position="618"/>
    </location>
</feature>
<evidence type="ECO:0000313" key="3">
    <source>
        <dbReference type="Proteomes" id="UP001458880"/>
    </source>
</evidence>
<feature type="compositionally biased region" description="Basic residues" evidence="1">
    <location>
        <begin position="85"/>
        <end position="118"/>
    </location>
</feature>
<feature type="compositionally biased region" description="Polar residues" evidence="1">
    <location>
        <begin position="1079"/>
        <end position="1088"/>
    </location>
</feature>
<evidence type="ECO:0000256" key="1">
    <source>
        <dbReference type="SAM" id="MobiDB-lite"/>
    </source>
</evidence>
<protein>
    <submittedName>
        <fullName evidence="2">Uncharacterized protein</fullName>
    </submittedName>
</protein>
<feature type="region of interest" description="Disordered" evidence="1">
    <location>
        <begin position="1024"/>
        <end position="1100"/>
    </location>
</feature>
<name>A0AAW1J0A1_POPJA</name>
<feature type="compositionally biased region" description="Polar residues" evidence="1">
    <location>
        <begin position="1041"/>
        <end position="1056"/>
    </location>
</feature>
<sequence length="1195" mass="134761">MSCGLLPPIPDLIPISEFHKNNHHPHHHYQILNNNRGVSECAPCSVHGEVMGEQRSRRTGKQPAIDLIDTSRSRGLSAAPQAPFRKTRPERHRKSDRRREHRSTGRRKRSGSKQRSRSSRLFATSPERPVNPRVNPIFVWVRQEDTHIVDVKCEDYDKRNRILLTKTAQGWRAIPRTETLVPTLKEEDDLKNKQQEQQLPQQQEQQQQQQHRVRKQRKTHKVKRKSTGIQVDEDNMSEAEVVADNRPVSPSWSDPVNVESHLPSHTIHITRKPSPDRNVNSSAATNSNNSVENPVIERNINKSCDVTPLDNLLAVAELEFNHQLQSGEWNKCNTESPVNDDIDIKEKSSDDFIDNIEQLNNFIDSCATASNENETEEERIHFNNEEEQQQEGSKADDCDYNEEDDNNLAMDDILNRLEQSLRSPELGNVEVNEMLNECEQNLNVGQLNIKEQDEFIFEEKQNFNESEEVVEEKTSAIKDEHDTKSYNSTDTADTETLIQRATEEVDCPTDLSTRNSFSYSEPTDDIQPTDLSLPKRKESKSPPPRPSSHSSETIQSPQPSGIPAVPPSPDIFSNANNKSKSIFLESLLTNACQKNAESSEAAPEKEPLDLGNFRKSASPTVTCSEEVKNKLKRDGEPASKKMKVEDITLKKLLDVTPGKGLDGKMFSSEQTLKETSRLLELLSLPLDQDAVAQLNQLLSDSTINIPDPMLVPKDRLSQILSTPGREIPRLLIDRPELRLPQALAFPHLLQDPDILVITLSQLQTIIHKQSQIIPLKDIKASEEKAPLVNEKRSSKIEIQKVCNPTKAAEHKEERLSSNSSKDTSRKSGHVSELASDIDAATNAAFNQMMWLPYLNQLDNSSFANSNEFLKLLTMLPPYSTHTPEMTHLLGMNRFVHPAAFPMQPPFNCNPLEYSTWQEAMLQANLLRPKNQYDMMNPKNFYREYAEKNSSALGSNKKTSHYSTKQMHKSNCPPTMYPPTMPYQNHHSSLLSMSSAYQQPATNRTNIQIPQYNPMLSQRNVSNANKNRTHHTNTTTTASNKQSGNRTEVPYSISQSQRAEENKLSHTSSHSARLIDHHQSSINGNTMKMSSRKPYPHYANHENTTGANKIGAAVSEGPKHHHSSAVTTAAAMQPIDLSGSTATGSGKLKVRQHLIDPSHTARLLKQDDVPEVGSTTASIEEMQDAQKYLWHPLFGK</sequence>
<feature type="compositionally biased region" description="Basic residues" evidence="1">
    <location>
        <begin position="211"/>
        <end position="226"/>
    </location>
</feature>
<gene>
    <name evidence="2" type="ORF">QE152_g31960</name>
</gene>
<dbReference type="Proteomes" id="UP001458880">
    <property type="component" value="Unassembled WGS sequence"/>
</dbReference>
<evidence type="ECO:0000313" key="2">
    <source>
        <dbReference type="EMBL" id="KAK9696331.1"/>
    </source>
</evidence>
<dbReference type="EMBL" id="JASPKY010000454">
    <property type="protein sequence ID" value="KAK9696331.1"/>
    <property type="molecule type" value="Genomic_DNA"/>
</dbReference>
<feature type="region of interest" description="Disordered" evidence="1">
    <location>
        <begin position="49"/>
        <end position="129"/>
    </location>
</feature>
<feature type="compositionally biased region" description="Polar residues" evidence="1">
    <location>
        <begin position="485"/>
        <end position="499"/>
    </location>
</feature>
<reference evidence="2 3" key="1">
    <citation type="journal article" date="2024" name="BMC Genomics">
        <title>De novo assembly and annotation of Popillia japonica's genome with initial clues to its potential as an invasive pest.</title>
        <authorList>
            <person name="Cucini C."/>
            <person name="Boschi S."/>
            <person name="Funari R."/>
            <person name="Cardaioli E."/>
            <person name="Iannotti N."/>
            <person name="Marturano G."/>
            <person name="Paoli F."/>
            <person name="Bruttini M."/>
            <person name="Carapelli A."/>
            <person name="Frati F."/>
            <person name="Nardi F."/>
        </authorList>
    </citation>
    <scope>NUCLEOTIDE SEQUENCE [LARGE SCALE GENOMIC DNA]</scope>
    <source>
        <strain evidence="2">DMR45628</strain>
    </source>
</reference>
<feature type="compositionally biased region" description="Polar residues" evidence="1">
    <location>
        <begin position="510"/>
        <end position="521"/>
    </location>
</feature>
<feature type="compositionally biased region" description="Low complexity" evidence="1">
    <location>
        <begin position="195"/>
        <end position="210"/>
    </location>
</feature>
<organism evidence="2 3">
    <name type="scientific">Popillia japonica</name>
    <name type="common">Japanese beetle</name>
    <dbReference type="NCBI Taxonomy" id="7064"/>
    <lineage>
        <taxon>Eukaryota</taxon>
        <taxon>Metazoa</taxon>
        <taxon>Ecdysozoa</taxon>
        <taxon>Arthropoda</taxon>
        <taxon>Hexapoda</taxon>
        <taxon>Insecta</taxon>
        <taxon>Pterygota</taxon>
        <taxon>Neoptera</taxon>
        <taxon>Endopterygota</taxon>
        <taxon>Coleoptera</taxon>
        <taxon>Polyphaga</taxon>
        <taxon>Scarabaeiformia</taxon>
        <taxon>Scarabaeidae</taxon>
        <taxon>Rutelinae</taxon>
        <taxon>Popillia</taxon>
    </lineage>
</organism>
<dbReference type="AlphaFoldDB" id="A0AAW1J0A1"/>
<feature type="compositionally biased region" description="Basic and acidic residues" evidence="1">
    <location>
        <begin position="471"/>
        <end position="484"/>
    </location>
</feature>
<feature type="compositionally biased region" description="Low complexity" evidence="1">
    <location>
        <begin position="1031"/>
        <end position="1040"/>
    </location>
</feature>
<accession>A0AAW1J0A1</accession>
<feature type="compositionally biased region" description="Low complexity" evidence="1">
    <location>
        <begin position="278"/>
        <end position="289"/>
    </location>
</feature>
<proteinExistence type="predicted"/>
<feature type="region of interest" description="Disordered" evidence="1">
    <location>
        <begin position="949"/>
        <end position="986"/>
    </location>
</feature>
<feature type="region of interest" description="Disordered" evidence="1">
    <location>
        <begin position="188"/>
        <end position="289"/>
    </location>
</feature>
<feature type="compositionally biased region" description="Polar residues" evidence="1">
    <location>
        <begin position="949"/>
        <end position="964"/>
    </location>
</feature>
<feature type="region of interest" description="Disordered" evidence="1">
    <location>
        <begin position="803"/>
        <end position="829"/>
    </location>
</feature>
<comment type="caution">
    <text evidence="2">The sequence shown here is derived from an EMBL/GenBank/DDBJ whole genome shotgun (WGS) entry which is preliminary data.</text>
</comment>